<evidence type="ECO:0000313" key="3">
    <source>
        <dbReference type="Proteomes" id="UP000317429"/>
    </source>
</evidence>
<dbReference type="GO" id="GO:0004523">
    <property type="term" value="F:RNA-DNA hybrid ribonuclease activity"/>
    <property type="evidence" value="ECO:0007669"/>
    <property type="project" value="UniProtKB-EC"/>
</dbReference>
<dbReference type="SUPFAM" id="SSF53098">
    <property type="entry name" value="Ribonuclease H-like"/>
    <property type="match status" value="1"/>
</dbReference>
<dbReference type="Gene3D" id="3.30.420.10">
    <property type="entry name" value="Ribonuclease H-like superfamily/Ribonuclease H"/>
    <property type="match status" value="1"/>
</dbReference>
<protein>
    <submittedName>
        <fullName evidence="2">Ribonuclease HI</fullName>
        <ecNumber evidence="2">3.1.26.4</ecNumber>
    </submittedName>
</protein>
<keyword evidence="3" id="KW-1185">Reference proteome</keyword>
<dbReference type="PROSITE" id="PS50879">
    <property type="entry name" value="RNASE_H_1"/>
    <property type="match status" value="1"/>
</dbReference>
<dbReference type="InterPro" id="IPR002156">
    <property type="entry name" value="RNaseH_domain"/>
</dbReference>
<evidence type="ECO:0000259" key="1">
    <source>
        <dbReference type="PROSITE" id="PS50879"/>
    </source>
</evidence>
<dbReference type="RefSeq" id="WP_145290233.1">
    <property type="nucleotide sequence ID" value="NZ_CP036291.1"/>
</dbReference>
<dbReference type="EC" id="3.1.26.4" evidence="2"/>
<evidence type="ECO:0000313" key="2">
    <source>
        <dbReference type="EMBL" id="QDU90872.1"/>
    </source>
</evidence>
<dbReference type="OrthoDB" id="277546at2"/>
<reference evidence="2 3" key="1">
    <citation type="submission" date="2019-02" db="EMBL/GenBank/DDBJ databases">
        <title>Deep-cultivation of Planctomycetes and their phenomic and genomic characterization uncovers novel biology.</title>
        <authorList>
            <person name="Wiegand S."/>
            <person name="Jogler M."/>
            <person name="Boedeker C."/>
            <person name="Pinto D."/>
            <person name="Vollmers J."/>
            <person name="Rivas-Marin E."/>
            <person name="Kohn T."/>
            <person name="Peeters S.H."/>
            <person name="Heuer A."/>
            <person name="Rast P."/>
            <person name="Oberbeckmann S."/>
            <person name="Bunk B."/>
            <person name="Jeske O."/>
            <person name="Meyerdierks A."/>
            <person name="Storesund J.E."/>
            <person name="Kallscheuer N."/>
            <person name="Luecker S."/>
            <person name="Lage O.M."/>
            <person name="Pohl T."/>
            <person name="Merkel B.J."/>
            <person name="Hornburger P."/>
            <person name="Mueller R.-W."/>
            <person name="Bruemmer F."/>
            <person name="Labrenz M."/>
            <person name="Spormann A.M."/>
            <person name="Op den Camp H."/>
            <person name="Overmann J."/>
            <person name="Amann R."/>
            <person name="Jetten M.S.M."/>
            <person name="Mascher T."/>
            <person name="Medema M.H."/>
            <person name="Devos D.P."/>
            <person name="Kaster A.-K."/>
            <person name="Ovreas L."/>
            <person name="Rohde M."/>
            <person name="Galperin M.Y."/>
            <person name="Jogler C."/>
        </authorList>
    </citation>
    <scope>NUCLEOTIDE SEQUENCE [LARGE SCALE GENOMIC DNA]</scope>
    <source>
        <strain evidence="2 3">Pla175</strain>
    </source>
</reference>
<dbReference type="InterPro" id="IPR012337">
    <property type="entry name" value="RNaseH-like_sf"/>
</dbReference>
<gene>
    <name evidence="2" type="primary">rnhA_2</name>
    <name evidence="2" type="ORF">Pla175_42850</name>
</gene>
<dbReference type="Pfam" id="PF00075">
    <property type="entry name" value="RNase_H"/>
    <property type="match status" value="1"/>
</dbReference>
<accession>A0A518DHE9</accession>
<organism evidence="2 3">
    <name type="scientific">Pirellulimonas nuda</name>
    <dbReference type="NCBI Taxonomy" id="2528009"/>
    <lineage>
        <taxon>Bacteria</taxon>
        <taxon>Pseudomonadati</taxon>
        <taxon>Planctomycetota</taxon>
        <taxon>Planctomycetia</taxon>
        <taxon>Pirellulales</taxon>
        <taxon>Lacipirellulaceae</taxon>
        <taxon>Pirellulimonas</taxon>
    </lineage>
</organism>
<keyword evidence="2" id="KW-0378">Hydrolase</keyword>
<proteinExistence type="predicted"/>
<name>A0A518DHE9_9BACT</name>
<dbReference type="InterPro" id="IPR036397">
    <property type="entry name" value="RNaseH_sf"/>
</dbReference>
<dbReference type="GO" id="GO:0003676">
    <property type="term" value="F:nucleic acid binding"/>
    <property type="evidence" value="ECO:0007669"/>
    <property type="project" value="InterPro"/>
</dbReference>
<dbReference type="Proteomes" id="UP000317429">
    <property type="component" value="Chromosome"/>
</dbReference>
<dbReference type="EMBL" id="CP036291">
    <property type="protein sequence ID" value="QDU90872.1"/>
    <property type="molecule type" value="Genomic_DNA"/>
</dbReference>
<feature type="domain" description="RNase H type-1" evidence="1">
    <location>
        <begin position="10"/>
        <end position="148"/>
    </location>
</feature>
<dbReference type="AlphaFoldDB" id="A0A518DHE9"/>
<dbReference type="KEGG" id="pnd:Pla175_42850"/>
<sequence length="198" mass="22099">MDADFPRHLLLCETLVDSVGAARWRFVLHSIDSGQTLAASDHEPDAEGQRLELWAVVRGLEALAQPSRVALVSGSDYVRRGLDGGVAAWRAARWKWERFGRLVLVRDHDLWRRVDRALEIHQVEHRGAAIATAPAEEETGEVARPVPSQRRLRFDRSHAVAPDSFREPAVMIVRGRRGHSVRLSAPRDAAHHPLVAAS</sequence>